<evidence type="ECO:0000259" key="1">
    <source>
        <dbReference type="Pfam" id="PF24349"/>
    </source>
</evidence>
<dbReference type="Proteomes" id="UP001500962">
    <property type="component" value="Unassembled WGS sequence"/>
</dbReference>
<organism evidence="2 5">
    <name type="scientific">Halococcus dombrowskii</name>
    <dbReference type="NCBI Taxonomy" id="179637"/>
    <lineage>
        <taxon>Archaea</taxon>
        <taxon>Methanobacteriati</taxon>
        <taxon>Methanobacteriota</taxon>
        <taxon>Stenosarchaea group</taxon>
        <taxon>Halobacteria</taxon>
        <taxon>Halobacteriales</taxon>
        <taxon>Halococcaceae</taxon>
        <taxon>Halococcus</taxon>
    </lineage>
</organism>
<evidence type="ECO:0000313" key="5">
    <source>
        <dbReference type="Proteomes" id="UP001500962"/>
    </source>
</evidence>
<dbReference type="Proteomes" id="UP000830542">
    <property type="component" value="Plasmid unnamed2"/>
</dbReference>
<sequence length="216" mass="24674">MRERLLGRLREQFDGSLDTDQFLVYLMSPYKEFQLDDLLPEGTTPEDVNVDFAEWDDEEGDYTEQEVLEQLTWLRDELRTDPGVNAFIALDPDIPIEEVDPATQSIEFARASNVVVFVAPHVGRNLGVGIETGSVLEAFYADDESDPEDVARQERVLFVHEDTLSSAMIGSVTRRWETAVRSYADREELLHEIKLFVVDVMNREFAGDLPRLDESD</sequence>
<dbReference type="InterPro" id="IPR055931">
    <property type="entry name" value="DUF7509"/>
</dbReference>
<feature type="domain" description="DUF7509" evidence="1">
    <location>
        <begin position="2"/>
        <end position="213"/>
    </location>
</feature>
<dbReference type="EMBL" id="BAAADN010000050">
    <property type="protein sequence ID" value="GAA0471385.1"/>
    <property type="molecule type" value="Genomic_DNA"/>
</dbReference>
<evidence type="ECO:0000313" key="3">
    <source>
        <dbReference type="EMBL" id="UOO97063.1"/>
    </source>
</evidence>
<proteinExistence type="predicted"/>
<dbReference type="AlphaFoldDB" id="A0AAV3SKM1"/>
<reference evidence="2" key="3">
    <citation type="submission" date="2023-12" db="EMBL/GenBank/DDBJ databases">
        <authorList>
            <person name="Sun Q."/>
            <person name="Inoue M."/>
        </authorList>
    </citation>
    <scope>NUCLEOTIDE SEQUENCE</scope>
    <source>
        <strain evidence="2">JCM 12289</strain>
    </source>
</reference>
<dbReference type="Pfam" id="PF24349">
    <property type="entry name" value="DUF7509"/>
    <property type="match status" value="1"/>
</dbReference>
<name>A0AAV3SKM1_HALDO</name>
<dbReference type="GeneID" id="71763515"/>
<geneLocation type="plasmid" evidence="3 4">
    <name>unnamed2</name>
</geneLocation>
<dbReference type="RefSeq" id="WP_244706362.1">
    <property type="nucleotide sequence ID" value="NZ_BAAADN010000050.1"/>
</dbReference>
<keyword evidence="4" id="KW-1185">Reference proteome</keyword>
<reference evidence="2" key="1">
    <citation type="journal article" date="2014" name="Int. J. Syst. Evol. Microbiol.">
        <title>Complete genome sequence of Corynebacterium casei LMG S-19264T (=DSM 44701T), isolated from a smear-ripened cheese.</title>
        <authorList>
            <consortium name="US DOE Joint Genome Institute (JGI-PGF)"/>
            <person name="Walter F."/>
            <person name="Albersmeier A."/>
            <person name="Kalinowski J."/>
            <person name="Ruckert C."/>
        </authorList>
    </citation>
    <scope>NUCLEOTIDE SEQUENCE</scope>
    <source>
        <strain evidence="2">JCM 12289</strain>
    </source>
</reference>
<dbReference type="KEGG" id="hdo:MUK72_16665"/>
<dbReference type="EMBL" id="CP095007">
    <property type="protein sequence ID" value="UOO97063.1"/>
    <property type="molecule type" value="Genomic_DNA"/>
</dbReference>
<evidence type="ECO:0000313" key="2">
    <source>
        <dbReference type="EMBL" id="GAA0471385.1"/>
    </source>
</evidence>
<evidence type="ECO:0000313" key="4">
    <source>
        <dbReference type="Proteomes" id="UP000830542"/>
    </source>
</evidence>
<accession>A0AAV3SKM1</accession>
<protein>
    <recommendedName>
        <fullName evidence="1">DUF7509 domain-containing protein</fullName>
    </recommendedName>
</protein>
<reference evidence="3" key="2">
    <citation type="submission" date="2022-04" db="EMBL/GenBank/DDBJ databases">
        <title>Sequencing and genomic assembly of Halococcus dombrowskii.</title>
        <authorList>
            <person name="Lim S.W."/>
            <person name="MacLea K.S."/>
        </authorList>
    </citation>
    <scope>NUCLEOTIDE SEQUENCE</scope>
    <source>
        <strain evidence="3">H4</strain>
        <plasmid evidence="3">unnamed2</plasmid>
    </source>
</reference>
<keyword evidence="3" id="KW-0614">Plasmid</keyword>
<gene>
    <name evidence="2" type="ORF">GCM10008985_30370</name>
    <name evidence="3" type="ORF">MUK72_16665</name>
</gene>